<gene>
    <name evidence="2" type="ORF">E2C01_021576</name>
</gene>
<accession>A0A5B7E520</accession>
<reference evidence="2 3" key="1">
    <citation type="submission" date="2019-05" db="EMBL/GenBank/DDBJ databases">
        <title>Another draft genome of Portunus trituberculatus and its Hox gene families provides insights of decapod evolution.</title>
        <authorList>
            <person name="Jeong J.-H."/>
            <person name="Song I."/>
            <person name="Kim S."/>
            <person name="Choi T."/>
            <person name="Kim D."/>
            <person name="Ryu S."/>
            <person name="Kim W."/>
        </authorList>
    </citation>
    <scope>NUCLEOTIDE SEQUENCE [LARGE SCALE GENOMIC DNA]</scope>
    <source>
        <tissue evidence="2">Muscle</tissue>
    </source>
</reference>
<dbReference type="AlphaFoldDB" id="A0A5B7E520"/>
<protein>
    <submittedName>
        <fullName evidence="2">Uncharacterized protein</fullName>
    </submittedName>
</protein>
<sequence>MKTRPSTAAWKPSWRAQAYHCLPRPLQLKTRVERSRGRKGVRQTPPRTSLQNQQSFVPSTDLKSSIDTEELLKSSSVQRLRDFCKRHLRQGNQD</sequence>
<evidence type="ECO:0000313" key="3">
    <source>
        <dbReference type="Proteomes" id="UP000324222"/>
    </source>
</evidence>
<keyword evidence="3" id="KW-1185">Reference proteome</keyword>
<proteinExistence type="predicted"/>
<evidence type="ECO:0000256" key="1">
    <source>
        <dbReference type="SAM" id="MobiDB-lite"/>
    </source>
</evidence>
<evidence type="ECO:0000313" key="2">
    <source>
        <dbReference type="EMBL" id="MPC28373.1"/>
    </source>
</evidence>
<feature type="region of interest" description="Disordered" evidence="1">
    <location>
        <begin position="32"/>
        <end position="68"/>
    </location>
</feature>
<dbReference type="Proteomes" id="UP000324222">
    <property type="component" value="Unassembled WGS sequence"/>
</dbReference>
<organism evidence="2 3">
    <name type="scientific">Portunus trituberculatus</name>
    <name type="common">Swimming crab</name>
    <name type="synonym">Neptunus trituberculatus</name>
    <dbReference type="NCBI Taxonomy" id="210409"/>
    <lineage>
        <taxon>Eukaryota</taxon>
        <taxon>Metazoa</taxon>
        <taxon>Ecdysozoa</taxon>
        <taxon>Arthropoda</taxon>
        <taxon>Crustacea</taxon>
        <taxon>Multicrustacea</taxon>
        <taxon>Malacostraca</taxon>
        <taxon>Eumalacostraca</taxon>
        <taxon>Eucarida</taxon>
        <taxon>Decapoda</taxon>
        <taxon>Pleocyemata</taxon>
        <taxon>Brachyura</taxon>
        <taxon>Eubrachyura</taxon>
        <taxon>Portunoidea</taxon>
        <taxon>Portunidae</taxon>
        <taxon>Portuninae</taxon>
        <taxon>Portunus</taxon>
    </lineage>
</organism>
<feature type="compositionally biased region" description="Polar residues" evidence="1">
    <location>
        <begin position="45"/>
        <end position="63"/>
    </location>
</feature>
<name>A0A5B7E520_PORTR</name>
<dbReference type="EMBL" id="VSRR010001902">
    <property type="protein sequence ID" value="MPC28373.1"/>
    <property type="molecule type" value="Genomic_DNA"/>
</dbReference>
<comment type="caution">
    <text evidence="2">The sequence shown here is derived from an EMBL/GenBank/DDBJ whole genome shotgun (WGS) entry which is preliminary data.</text>
</comment>